<protein>
    <recommendedName>
        <fullName evidence="3">histidine kinase</fullName>
        <ecNumber evidence="3">2.7.13.3</ecNumber>
    </recommendedName>
</protein>
<dbReference type="InterPro" id="IPR003661">
    <property type="entry name" value="HisK_dim/P_dom"/>
</dbReference>
<dbReference type="Proteomes" id="UP000008152">
    <property type="component" value="Chromosome I"/>
</dbReference>
<dbReference type="PANTHER" id="PTHR43047:SF64">
    <property type="entry name" value="HISTIDINE KINASE CONTAINING CHEY-HOMOLOGOUS RECEIVER DOMAIN AND PAS DOMAIN-RELATED"/>
    <property type="match status" value="1"/>
</dbReference>
<keyword evidence="12" id="KW-0902">Two-component regulatory system</keyword>
<comment type="subcellular location">
    <subcellularLocation>
        <location evidence="2">Membrane</location>
    </subcellularLocation>
</comment>
<dbReference type="SMART" id="SM00388">
    <property type="entry name" value="HisKA"/>
    <property type="match status" value="1"/>
</dbReference>
<keyword evidence="11" id="KW-1133">Transmembrane helix</keyword>
<dbReference type="CDD" id="cd00082">
    <property type="entry name" value="HisKA"/>
    <property type="match status" value="1"/>
</dbReference>
<evidence type="ECO:0000256" key="7">
    <source>
        <dbReference type="ARBA" id="ARBA00022741"/>
    </source>
</evidence>
<dbReference type="InterPro" id="IPR036097">
    <property type="entry name" value="HisK_dim/P_sf"/>
</dbReference>
<sequence length="576" mass="64754">MKDKYLEIYQQEALQEALVELKEARQREKLLADENKAILSAISAMSEARNRHEIFSGLNSVLKKYIDFDDFIVITRDCNQQNFKTLLSTNSVFDRASWLPGNASERALNGECILLFEPMRLKEFEGLNSFIKSQVNSMLLTGIRSEVTQTIIILVGAQKGHFSIENKETLRRFRPLIERAVIDIETKEKLQRIVEVRTSQLAKAREEAERANQSKPEFLAMMSHEIRTPLNSVLGMLDILRQSTLTESQSEVLNQMECSADLLLAIISDILDLSKIESVSFRLSEQWTNLRDAVTLVISQQKQVAISKNLSFEYQCNLDNNKQYWIDSTRLSQVLFNLIGNASKFTDFGGINVSVIERDGELVISVVDTGIGIPQSKIGHLFTAFHQGDSSITRRFGGTGLGLAITKHLVEMMRGTISVKSEENVGSHFEIKIPVLTRNNQDRPVKIEPNHPSKAVNLLVVEDTESNQLVIKLILNKLGHNVFIASHGAEAIAFLEEQRQNIDIILMDVSMPIMDGITATRLIRQKGINIPIIALTAHALESDKTTCMKAGMDGFVSKPVRRQEIYEAIQSLVETA</sequence>
<evidence type="ECO:0000256" key="3">
    <source>
        <dbReference type="ARBA" id="ARBA00012438"/>
    </source>
</evidence>
<feature type="domain" description="Response regulatory" evidence="17">
    <location>
        <begin position="457"/>
        <end position="573"/>
    </location>
</feature>
<evidence type="ECO:0000256" key="12">
    <source>
        <dbReference type="ARBA" id="ARBA00023012"/>
    </source>
</evidence>
<feature type="coiled-coil region" evidence="15">
    <location>
        <begin position="187"/>
        <end position="214"/>
    </location>
</feature>
<evidence type="ECO:0000259" key="16">
    <source>
        <dbReference type="PROSITE" id="PS50109"/>
    </source>
</evidence>
<dbReference type="InterPro" id="IPR036890">
    <property type="entry name" value="HATPase_C_sf"/>
</dbReference>
<dbReference type="FunFam" id="3.30.565.10:FF:000010">
    <property type="entry name" value="Sensor histidine kinase RcsC"/>
    <property type="match status" value="1"/>
</dbReference>
<evidence type="ECO:0000313" key="19">
    <source>
        <dbReference type="Proteomes" id="UP000008152"/>
    </source>
</evidence>
<keyword evidence="10" id="KW-0067">ATP-binding</keyword>
<evidence type="ECO:0000256" key="14">
    <source>
        <dbReference type="PROSITE-ProRule" id="PRU00169"/>
    </source>
</evidence>
<comment type="catalytic activity">
    <reaction evidence="1">
        <text>ATP + protein L-histidine = ADP + protein N-phospho-L-histidine.</text>
        <dbReference type="EC" id="2.7.13.3"/>
    </reaction>
</comment>
<dbReference type="InterPro" id="IPR005467">
    <property type="entry name" value="His_kinase_dom"/>
</dbReference>
<keyword evidence="5" id="KW-0808">Transferase</keyword>
<dbReference type="Gene3D" id="3.30.565.10">
    <property type="entry name" value="Histidine kinase-like ATPase, C-terminal domain"/>
    <property type="match status" value="1"/>
</dbReference>
<dbReference type="InterPro" id="IPR011006">
    <property type="entry name" value="CheY-like_superfamily"/>
</dbReference>
<accession>A7N0N8</accession>
<feature type="modified residue" description="4-aspartylphosphate" evidence="14">
    <location>
        <position position="508"/>
    </location>
</feature>
<dbReference type="CDD" id="cd17546">
    <property type="entry name" value="REC_hyHK_CKI1_RcsC-like"/>
    <property type="match status" value="1"/>
</dbReference>
<evidence type="ECO:0000256" key="2">
    <source>
        <dbReference type="ARBA" id="ARBA00004370"/>
    </source>
</evidence>
<dbReference type="InterPro" id="IPR001789">
    <property type="entry name" value="Sig_transdc_resp-reg_receiver"/>
</dbReference>
<evidence type="ECO:0000256" key="6">
    <source>
        <dbReference type="ARBA" id="ARBA00022692"/>
    </source>
</evidence>
<feature type="domain" description="Histidine kinase" evidence="16">
    <location>
        <begin position="221"/>
        <end position="437"/>
    </location>
</feature>
<dbReference type="Pfam" id="PF00072">
    <property type="entry name" value="Response_reg"/>
    <property type="match status" value="1"/>
</dbReference>
<dbReference type="Gene3D" id="3.40.50.2300">
    <property type="match status" value="1"/>
</dbReference>
<dbReference type="SMART" id="SM00448">
    <property type="entry name" value="REC"/>
    <property type="match status" value="1"/>
</dbReference>
<dbReference type="RefSeq" id="WP_012127984.1">
    <property type="nucleotide sequence ID" value="NC_009783.1"/>
</dbReference>
<keyword evidence="7" id="KW-0547">Nucleotide-binding</keyword>
<gene>
    <name evidence="18" type="ordered locus">VIBHAR_02306</name>
</gene>
<organism evidence="18 19">
    <name type="scientific">Vibrio campbellii (strain ATCC BAA-1116)</name>
    <dbReference type="NCBI Taxonomy" id="2902295"/>
    <lineage>
        <taxon>Bacteria</taxon>
        <taxon>Pseudomonadati</taxon>
        <taxon>Pseudomonadota</taxon>
        <taxon>Gammaproteobacteria</taxon>
        <taxon>Vibrionales</taxon>
        <taxon>Vibrionaceae</taxon>
        <taxon>Vibrio</taxon>
    </lineage>
</organism>
<dbReference type="SUPFAM" id="SSF55874">
    <property type="entry name" value="ATPase domain of HSP90 chaperone/DNA topoisomerase II/histidine kinase"/>
    <property type="match status" value="1"/>
</dbReference>
<keyword evidence="8" id="KW-0418">Kinase</keyword>
<evidence type="ECO:0000256" key="13">
    <source>
        <dbReference type="ARBA" id="ARBA00023136"/>
    </source>
</evidence>
<dbReference type="SUPFAM" id="SSF52172">
    <property type="entry name" value="CheY-like"/>
    <property type="match status" value="1"/>
</dbReference>
<dbReference type="KEGG" id="vha:VIBHAR_02306"/>
<evidence type="ECO:0000259" key="17">
    <source>
        <dbReference type="PROSITE" id="PS50110"/>
    </source>
</evidence>
<dbReference type="FunFam" id="1.10.287.130:FF:000004">
    <property type="entry name" value="Ethylene receptor 1"/>
    <property type="match status" value="1"/>
</dbReference>
<dbReference type="PATRIC" id="fig|338187.25.peg.394"/>
<proteinExistence type="predicted"/>
<keyword evidence="6" id="KW-0812">Transmembrane</keyword>
<dbReference type="Gene3D" id="1.10.287.130">
    <property type="match status" value="1"/>
</dbReference>
<evidence type="ECO:0000256" key="10">
    <source>
        <dbReference type="ARBA" id="ARBA00022840"/>
    </source>
</evidence>
<name>A7N0N8_VIBC1</name>
<evidence type="ECO:0000256" key="4">
    <source>
        <dbReference type="ARBA" id="ARBA00022553"/>
    </source>
</evidence>
<evidence type="ECO:0000256" key="8">
    <source>
        <dbReference type="ARBA" id="ARBA00022777"/>
    </source>
</evidence>
<evidence type="ECO:0000256" key="1">
    <source>
        <dbReference type="ARBA" id="ARBA00000085"/>
    </source>
</evidence>
<evidence type="ECO:0000313" key="18">
    <source>
        <dbReference type="EMBL" id="ABU71268.1"/>
    </source>
</evidence>
<evidence type="ECO:0000256" key="5">
    <source>
        <dbReference type="ARBA" id="ARBA00022679"/>
    </source>
</evidence>
<dbReference type="GO" id="GO:0016787">
    <property type="term" value="F:hydrolase activity"/>
    <property type="evidence" value="ECO:0007669"/>
    <property type="project" value="UniProtKB-KW"/>
</dbReference>
<dbReference type="GO" id="GO:0016020">
    <property type="term" value="C:membrane"/>
    <property type="evidence" value="ECO:0007669"/>
    <property type="project" value="UniProtKB-SubCell"/>
</dbReference>
<dbReference type="Pfam" id="PF02518">
    <property type="entry name" value="HATPase_c"/>
    <property type="match status" value="1"/>
</dbReference>
<dbReference type="InterPro" id="IPR004358">
    <property type="entry name" value="Sig_transdc_His_kin-like_C"/>
</dbReference>
<dbReference type="PANTHER" id="PTHR43047">
    <property type="entry name" value="TWO-COMPONENT HISTIDINE PROTEIN KINASE"/>
    <property type="match status" value="1"/>
</dbReference>
<dbReference type="Pfam" id="PF00512">
    <property type="entry name" value="HisKA"/>
    <property type="match status" value="1"/>
</dbReference>
<dbReference type="EC" id="2.7.13.3" evidence="3"/>
<keyword evidence="13" id="KW-0472">Membrane</keyword>
<keyword evidence="4 14" id="KW-0597">Phosphoprotein</keyword>
<dbReference type="GO" id="GO:0000155">
    <property type="term" value="F:phosphorelay sensor kinase activity"/>
    <property type="evidence" value="ECO:0007669"/>
    <property type="project" value="InterPro"/>
</dbReference>
<dbReference type="CDD" id="cd16922">
    <property type="entry name" value="HATPase_EvgS-ArcB-TorS-like"/>
    <property type="match status" value="1"/>
</dbReference>
<dbReference type="AlphaFoldDB" id="A7N0N8"/>
<dbReference type="PRINTS" id="PR00344">
    <property type="entry name" value="BCTRLSENSOR"/>
</dbReference>
<dbReference type="InterPro" id="IPR003594">
    <property type="entry name" value="HATPase_dom"/>
</dbReference>
<dbReference type="PROSITE" id="PS50110">
    <property type="entry name" value="RESPONSE_REGULATORY"/>
    <property type="match status" value="1"/>
</dbReference>
<evidence type="ECO:0000256" key="15">
    <source>
        <dbReference type="SAM" id="Coils"/>
    </source>
</evidence>
<evidence type="ECO:0000256" key="9">
    <source>
        <dbReference type="ARBA" id="ARBA00022801"/>
    </source>
</evidence>
<dbReference type="EMBL" id="CP000789">
    <property type="protein sequence ID" value="ABU71268.1"/>
    <property type="molecule type" value="Genomic_DNA"/>
</dbReference>
<evidence type="ECO:0000256" key="11">
    <source>
        <dbReference type="ARBA" id="ARBA00022989"/>
    </source>
</evidence>
<dbReference type="GO" id="GO:0005524">
    <property type="term" value="F:ATP binding"/>
    <property type="evidence" value="ECO:0007669"/>
    <property type="project" value="UniProtKB-KW"/>
</dbReference>
<keyword evidence="9" id="KW-0378">Hydrolase</keyword>
<keyword evidence="15" id="KW-0175">Coiled coil</keyword>
<dbReference type="SUPFAM" id="SSF47384">
    <property type="entry name" value="Homodimeric domain of signal transducing histidine kinase"/>
    <property type="match status" value="1"/>
</dbReference>
<dbReference type="PROSITE" id="PS50109">
    <property type="entry name" value="HIS_KIN"/>
    <property type="match status" value="1"/>
</dbReference>
<dbReference type="SMART" id="SM00387">
    <property type="entry name" value="HATPase_c"/>
    <property type="match status" value="1"/>
</dbReference>
<reference evidence="18 19" key="1">
    <citation type="submission" date="2007-08" db="EMBL/GenBank/DDBJ databases">
        <authorList>
            <consortium name="The Vibrio harveyi Genome Sequencing Project"/>
            <person name="Bassler B."/>
            <person name="Clifton S.W."/>
            <person name="Fulton L."/>
            <person name="Delehaunty K."/>
            <person name="Fronick C."/>
            <person name="Harrison M."/>
            <person name="Markivic C."/>
            <person name="Fulton R."/>
            <person name="Tin-Wollam A.-M."/>
            <person name="Shah N."/>
            <person name="Pepin K."/>
            <person name="Nash W."/>
            <person name="Thiruvilangam P."/>
            <person name="Bhonagiri V."/>
            <person name="Waters C."/>
            <person name="Tu K.C."/>
            <person name="Irgon J."/>
            <person name="Wilson R.K."/>
        </authorList>
    </citation>
    <scope>NUCLEOTIDE SEQUENCE [LARGE SCALE GENOMIC DNA]</scope>
    <source>
        <strain evidence="19">ATCC BAA-1116 / BB120</strain>
    </source>
</reference>